<sequence length="343" mass="40383">MKKVTWYPNKVIYIFEKNEDIFQPNYFLFFLKQKQIELPFMLHVNEDWNSIAIFGNFGTNIRLKVNNINYIYDYIPNQETIVAGDGKKKDPKITEIDDDIELSNEVYKLAINDEKIEVLPVEKDVALPIRVHYFTNENFPDYPHKKQKFDNFLNLQRETNLIYKVIIKNEEYIIKSNPRYYWSNVKDLKSFISDLHLELIDRTDKELFKLIQEKSMYLKKRFGLAEEHIEDIEYFPLYKRVVNLYCIENMISLSYINGNYISQGVENGNMSSLKLGNFAIGQDGGTTGQIFSPQAIKYMIENAEKELKDALIKRAGIAYQLKNEGCGCCVTNKIIRKKIQNFF</sequence>
<reference evidence="1 2" key="1">
    <citation type="submission" date="2016-03" db="EMBL/GenBank/DDBJ databases">
        <title>Comparative genomics of human isolates of Fusobacterium necrophorum.</title>
        <authorList>
            <person name="Jensen A."/>
            <person name="Bank S."/>
            <person name="Andersen P.S."/>
            <person name="Kristensen L.H."/>
            <person name="Prag J."/>
        </authorList>
    </citation>
    <scope>NUCLEOTIDE SEQUENCE [LARGE SCALE GENOMIC DNA]</scope>
    <source>
        <strain evidence="1 2">LS_1264</strain>
    </source>
</reference>
<dbReference type="Proteomes" id="UP000075816">
    <property type="component" value="Unassembled WGS sequence"/>
</dbReference>
<evidence type="ECO:0000313" key="2">
    <source>
        <dbReference type="Proteomes" id="UP000075816"/>
    </source>
</evidence>
<accession>A0A162J8F2</accession>
<proteinExistence type="predicted"/>
<comment type="caution">
    <text evidence="1">The sequence shown here is derived from an EMBL/GenBank/DDBJ whole genome shotgun (WGS) entry which is preliminary data.</text>
</comment>
<protein>
    <submittedName>
        <fullName evidence="1">Uncharacterized protein</fullName>
    </submittedName>
</protein>
<dbReference type="EMBL" id="LVEA01000001">
    <property type="protein sequence ID" value="KYL05329.1"/>
    <property type="molecule type" value="Genomic_DNA"/>
</dbReference>
<evidence type="ECO:0000313" key="1">
    <source>
        <dbReference type="EMBL" id="KYL05329.1"/>
    </source>
</evidence>
<dbReference type="AlphaFoldDB" id="A0A162J8F2"/>
<name>A0A162J8F2_9FUSO</name>
<organism evidence="1 2">
    <name type="scientific">Fusobacterium necrophorum subsp. funduliforme</name>
    <dbReference type="NCBI Taxonomy" id="143387"/>
    <lineage>
        <taxon>Bacteria</taxon>
        <taxon>Fusobacteriati</taxon>
        <taxon>Fusobacteriota</taxon>
        <taxon>Fusobacteriia</taxon>
        <taxon>Fusobacteriales</taxon>
        <taxon>Fusobacteriaceae</taxon>
        <taxon>Fusobacterium</taxon>
    </lineage>
</organism>
<dbReference type="RefSeq" id="WP_062680893.1">
    <property type="nucleotide sequence ID" value="NZ_LVEA01000001.1"/>
</dbReference>
<gene>
    <name evidence="1" type="ORF">A2J07_00910</name>
</gene>